<dbReference type="InterPro" id="IPR000629">
    <property type="entry name" value="RNA-helicase_DEAD-box_CS"/>
</dbReference>
<dbReference type="Pfam" id="PF08147">
    <property type="entry name" value="DBP10CT"/>
    <property type="match status" value="1"/>
</dbReference>
<evidence type="ECO:0000259" key="14">
    <source>
        <dbReference type="PROSITE" id="PS51194"/>
    </source>
</evidence>
<feature type="domain" description="DEAD-box RNA helicase Q" evidence="15">
    <location>
        <begin position="26"/>
        <end position="54"/>
    </location>
</feature>
<dbReference type="InterPro" id="IPR027417">
    <property type="entry name" value="P-loop_NTPase"/>
</dbReference>
<dbReference type="AlphaFoldDB" id="A0A0V0RLA4"/>
<organism evidence="16 17">
    <name type="scientific">Trichinella nelsoni</name>
    <dbReference type="NCBI Taxonomy" id="6336"/>
    <lineage>
        <taxon>Eukaryota</taxon>
        <taxon>Metazoa</taxon>
        <taxon>Ecdysozoa</taxon>
        <taxon>Nematoda</taxon>
        <taxon>Enoplea</taxon>
        <taxon>Dorylaimia</taxon>
        <taxon>Trichinellida</taxon>
        <taxon>Trichinellidae</taxon>
        <taxon>Trichinella</taxon>
    </lineage>
</organism>
<dbReference type="Proteomes" id="UP000054630">
    <property type="component" value="Unassembled WGS sequence"/>
</dbReference>
<dbReference type="GO" id="GO:0003724">
    <property type="term" value="F:RNA helicase activity"/>
    <property type="evidence" value="ECO:0007669"/>
    <property type="project" value="UniProtKB-EC"/>
</dbReference>
<feature type="compositionally biased region" description="Basic residues" evidence="12">
    <location>
        <begin position="594"/>
        <end position="604"/>
    </location>
</feature>
<evidence type="ECO:0000256" key="11">
    <source>
        <dbReference type="PROSITE-ProRule" id="PRU00552"/>
    </source>
</evidence>
<feature type="domain" description="Helicase C-terminal" evidence="14">
    <location>
        <begin position="254"/>
        <end position="406"/>
    </location>
</feature>
<dbReference type="FunFam" id="3.40.50.300:FF:000865">
    <property type="entry name" value="ATP-dependent RNA helicase DDX54"/>
    <property type="match status" value="1"/>
</dbReference>
<comment type="subcellular location">
    <subcellularLocation>
        <location evidence="1">Nucleus</location>
        <location evidence="1">Nucleolus</location>
    </subcellularLocation>
</comment>
<dbReference type="CDD" id="cd18787">
    <property type="entry name" value="SF2_C_DEAD"/>
    <property type="match status" value="1"/>
</dbReference>
<evidence type="ECO:0000256" key="5">
    <source>
        <dbReference type="ARBA" id="ARBA00022801"/>
    </source>
</evidence>
<protein>
    <recommendedName>
        <fullName evidence="3">RNA helicase</fullName>
        <ecNumber evidence="3">3.6.4.13</ecNumber>
    </recommendedName>
</protein>
<evidence type="ECO:0000256" key="1">
    <source>
        <dbReference type="ARBA" id="ARBA00004604"/>
    </source>
</evidence>
<evidence type="ECO:0000313" key="16">
    <source>
        <dbReference type="EMBL" id="KRX15175.1"/>
    </source>
</evidence>
<sequence>MESADEVEIDYAKLLIAQNRKNKSAGGFQAMGLDHNVFKGIMKKGYKIPTPIQRKTIPIILNGKDVVAMARTGSGKTAAFLIPMFVKLKMRDPSAGVRAMIISPTRELALQTFKFLKEVLGKFTGLRASVIIGGDSMEDQFAAIHENPDVVIATPGRLLHLIVEMNLSLKSVNYVVFDEADRLFEMGFEEQLREVLKRLPPDRQTLLFSATLPKSLVDFTRAGLRHPTLIRLDVDSKLSDKLKLTHLFCRREDKLGILLSILGDRSLVEENSLTLIFCATKHYVEFLHAVLEYFNFKCACLYSSMDSEARRVNVEKFHRKKINILIVTDLAARGVDIPLLDNVINFHFPAKAKLFVHRVGRAARAGRHGHAISFISTDEYAYLLDLYLFLGRSLQFSTNGTCADVGDLIGTVPQRRVDDENRTIALLLNTTNLDLESLQKVAENSYKHYTRSRPTSSAESVRRAKAETRLNNLPNHPAMAAVGFGCEKLEREKDILLANIKCFRPQTTVFELNAKSSDLQWQVMKAKRRVHQKKIDQSKAATVAEMSAASNDEDHHPLQQHVDAHANDPVDFTGVFSEKIESKFSERATESVLSHKKKKKKSKKQTQNPKTTVKEEEKKEQFFIPYVPSDLHSEQGLSVENNFTSELGSAVIDFMDDEVEKMQRRNQKTKWDRKRKKFVNACDEDNKKRSSKKIKTESGVWIPASYKTDLYDSWKKKLRMKAVQGDVDQQENTEKRLKFFRRNRHAKGRKGVASGGRRPVKSELKSKMQIIKQHVQTRWVECCCSEQSKRRRNMLFTVRFVLLFACLHHYNLNGLVLKDQPSTTKAGSVYEKLLEDAVQNVRAQTEWLTANVTDIIEKLKFTFSNQDSDDKTKNLNVDNINDKNKDEMGTIDLMLAKVREQLSSIYKQLEMDQGVGKAASSVWEFLKEKFASMINYPLFGHNIPTAQLPSYLFNSMYDRTKNACQYFKNRLSLPLKFINERLLNKLTDSDTDLQAKSLNISLDNLKEQSEKFYANVITPQVEENVMQRINSMWQQVYDEMSNVKTILSNKEQLSKALETLKANITDKSPESVKMIINELTKGGSSEKQNLMNLISIAVGKRWAELMEHPEEIAKLLKMSN</sequence>
<dbReference type="PROSITE" id="PS51195">
    <property type="entry name" value="Q_MOTIF"/>
    <property type="match status" value="1"/>
</dbReference>
<dbReference type="PROSITE" id="PS51192">
    <property type="entry name" value="HELICASE_ATP_BIND_1"/>
    <property type="match status" value="1"/>
</dbReference>
<evidence type="ECO:0000256" key="3">
    <source>
        <dbReference type="ARBA" id="ARBA00012552"/>
    </source>
</evidence>
<feature type="domain" description="Helicase ATP-binding" evidence="13">
    <location>
        <begin position="57"/>
        <end position="230"/>
    </location>
</feature>
<name>A0A0V0RLA4_9BILA</name>
<reference evidence="16 17" key="1">
    <citation type="submission" date="2015-01" db="EMBL/GenBank/DDBJ databases">
        <title>Evolution of Trichinella species and genotypes.</title>
        <authorList>
            <person name="Korhonen P.K."/>
            <person name="Edoardo P."/>
            <person name="Giuseppe L.R."/>
            <person name="Gasser R.B."/>
        </authorList>
    </citation>
    <scope>NUCLEOTIDE SEQUENCE [LARGE SCALE GENOMIC DNA]</scope>
    <source>
        <strain evidence="16">ISS37</strain>
    </source>
</reference>
<dbReference type="Pfam" id="PF00271">
    <property type="entry name" value="Helicase_C"/>
    <property type="match status" value="1"/>
</dbReference>
<dbReference type="SMART" id="SM00490">
    <property type="entry name" value="HELICc"/>
    <property type="match status" value="1"/>
</dbReference>
<evidence type="ECO:0000259" key="13">
    <source>
        <dbReference type="PROSITE" id="PS51192"/>
    </source>
</evidence>
<dbReference type="InterPro" id="IPR012541">
    <property type="entry name" value="DBP10_C"/>
</dbReference>
<keyword evidence="5" id="KW-0378">Hydrolase</keyword>
<evidence type="ECO:0000256" key="6">
    <source>
        <dbReference type="ARBA" id="ARBA00022806"/>
    </source>
</evidence>
<evidence type="ECO:0000256" key="2">
    <source>
        <dbReference type="ARBA" id="ARBA00010379"/>
    </source>
</evidence>
<dbReference type="GO" id="GO:0005524">
    <property type="term" value="F:ATP binding"/>
    <property type="evidence" value="ECO:0007669"/>
    <property type="project" value="UniProtKB-KW"/>
</dbReference>
<dbReference type="GO" id="GO:0016887">
    <property type="term" value="F:ATP hydrolysis activity"/>
    <property type="evidence" value="ECO:0007669"/>
    <property type="project" value="RHEA"/>
</dbReference>
<dbReference type="EC" id="3.6.4.13" evidence="3"/>
<dbReference type="PROSITE" id="PS00039">
    <property type="entry name" value="DEAD_ATP_HELICASE"/>
    <property type="match status" value="1"/>
</dbReference>
<comment type="catalytic activity">
    <reaction evidence="10">
        <text>ATP + H2O = ADP + phosphate + H(+)</text>
        <dbReference type="Rhea" id="RHEA:13065"/>
        <dbReference type="ChEBI" id="CHEBI:15377"/>
        <dbReference type="ChEBI" id="CHEBI:15378"/>
        <dbReference type="ChEBI" id="CHEBI:30616"/>
        <dbReference type="ChEBI" id="CHEBI:43474"/>
        <dbReference type="ChEBI" id="CHEBI:456216"/>
        <dbReference type="EC" id="3.6.4.13"/>
    </reaction>
</comment>
<dbReference type="GO" id="GO:0005730">
    <property type="term" value="C:nucleolus"/>
    <property type="evidence" value="ECO:0007669"/>
    <property type="project" value="UniProtKB-SubCell"/>
</dbReference>
<feature type="region of interest" description="Disordered" evidence="12">
    <location>
        <begin position="587"/>
        <end position="617"/>
    </location>
</feature>
<evidence type="ECO:0000259" key="15">
    <source>
        <dbReference type="PROSITE" id="PS51195"/>
    </source>
</evidence>
<dbReference type="SUPFAM" id="SSF52540">
    <property type="entry name" value="P-loop containing nucleoside triphosphate hydrolases"/>
    <property type="match status" value="1"/>
</dbReference>
<dbReference type="CDD" id="cd17959">
    <property type="entry name" value="DEADc_DDX54"/>
    <property type="match status" value="1"/>
</dbReference>
<dbReference type="InterPro" id="IPR050079">
    <property type="entry name" value="DEAD_box_RNA_helicase"/>
</dbReference>
<dbReference type="GO" id="GO:0003723">
    <property type="term" value="F:RNA binding"/>
    <property type="evidence" value="ECO:0007669"/>
    <property type="project" value="UniProtKB-KW"/>
</dbReference>
<evidence type="ECO:0000256" key="8">
    <source>
        <dbReference type="ARBA" id="ARBA00022884"/>
    </source>
</evidence>
<evidence type="ECO:0000256" key="9">
    <source>
        <dbReference type="ARBA" id="ARBA00023242"/>
    </source>
</evidence>
<keyword evidence="7" id="KW-0067">ATP-binding</keyword>
<evidence type="ECO:0000256" key="12">
    <source>
        <dbReference type="SAM" id="MobiDB-lite"/>
    </source>
</evidence>
<keyword evidence="9" id="KW-0539">Nucleus</keyword>
<dbReference type="InterPro" id="IPR014014">
    <property type="entry name" value="RNA_helicase_DEAD_Q_motif"/>
</dbReference>
<evidence type="ECO:0000256" key="7">
    <source>
        <dbReference type="ARBA" id="ARBA00022840"/>
    </source>
</evidence>
<comment type="caution">
    <text evidence="16">The sequence shown here is derived from an EMBL/GenBank/DDBJ whole genome shotgun (WGS) entry which is preliminary data.</text>
</comment>
<dbReference type="InterPro" id="IPR001650">
    <property type="entry name" value="Helicase_C-like"/>
</dbReference>
<feature type="short sequence motif" description="Q motif" evidence="11">
    <location>
        <begin position="26"/>
        <end position="54"/>
    </location>
</feature>
<dbReference type="InterPro" id="IPR014001">
    <property type="entry name" value="Helicase_ATP-bd"/>
</dbReference>
<dbReference type="OrthoDB" id="10261375at2759"/>
<gene>
    <name evidence="16" type="primary">Ddx54</name>
    <name evidence="16" type="ORF">T07_11486</name>
</gene>
<dbReference type="Gene3D" id="3.40.50.300">
    <property type="entry name" value="P-loop containing nucleotide triphosphate hydrolases"/>
    <property type="match status" value="2"/>
</dbReference>
<dbReference type="EMBL" id="JYDL01000138">
    <property type="protein sequence ID" value="KRX15175.1"/>
    <property type="molecule type" value="Genomic_DNA"/>
</dbReference>
<keyword evidence="17" id="KW-1185">Reference proteome</keyword>
<dbReference type="PANTHER" id="PTHR47959:SF8">
    <property type="entry name" value="RNA HELICASE"/>
    <property type="match status" value="1"/>
</dbReference>
<keyword evidence="8" id="KW-0694">RNA-binding</keyword>
<dbReference type="GO" id="GO:0043186">
    <property type="term" value="C:P granule"/>
    <property type="evidence" value="ECO:0007669"/>
    <property type="project" value="UniProtKB-ARBA"/>
</dbReference>
<dbReference type="SMART" id="SM00487">
    <property type="entry name" value="DEXDc"/>
    <property type="match status" value="1"/>
</dbReference>
<dbReference type="GO" id="GO:0005829">
    <property type="term" value="C:cytosol"/>
    <property type="evidence" value="ECO:0007669"/>
    <property type="project" value="TreeGrafter"/>
</dbReference>
<evidence type="ECO:0000313" key="17">
    <source>
        <dbReference type="Proteomes" id="UP000054630"/>
    </source>
</evidence>
<evidence type="ECO:0000256" key="4">
    <source>
        <dbReference type="ARBA" id="ARBA00022741"/>
    </source>
</evidence>
<evidence type="ECO:0000256" key="10">
    <source>
        <dbReference type="ARBA" id="ARBA00047984"/>
    </source>
</evidence>
<keyword evidence="4" id="KW-0547">Nucleotide-binding</keyword>
<proteinExistence type="inferred from homology"/>
<comment type="similarity">
    <text evidence="2">Belongs to the DEAD box helicase family. DDX54/DBP10 subfamily.</text>
</comment>
<dbReference type="Pfam" id="PF00270">
    <property type="entry name" value="DEAD"/>
    <property type="match status" value="1"/>
</dbReference>
<dbReference type="STRING" id="6336.A0A0V0RLA4"/>
<dbReference type="InterPro" id="IPR011545">
    <property type="entry name" value="DEAD/DEAH_box_helicase_dom"/>
</dbReference>
<dbReference type="PANTHER" id="PTHR47959">
    <property type="entry name" value="ATP-DEPENDENT RNA HELICASE RHLE-RELATED"/>
    <property type="match status" value="1"/>
</dbReference>
<dbReference type="InterPro" id="IPR033517">
    <property type="entry name" value="DDX54/DBP10_DEAD-box_helicase"/>
</dbReference>
<dbReference type="SMART" id="SM01123">
    <property type="entry name" value="DBP10CT"/>
    <property type="match status" value="1"/>
</dbReference>
<keyword evidence="6 16" id="KW-0347">Helicase</keyword>
<dbReference type="PROSITE" id="PS51194">
    <property type="entry name" value="HELICASE_CTER"/>
    <property type="match status" value="1"/>
</dbReference>
<accession>A0A0V0RLA4</accession>